<keyword evidence="6 12" id="KW-0547">Nucleotide-binding</keyword>
<keyword evidence="8 12" id="KW-0067">ATP-binding</keyword>
<dbReference type="Gene3D" id="3.30.200.20">
    <property type="entry name" value="Phosphorylase Kinase, domain 1"/>
    <property type="match status" value="1"/>
</dbReference>
<keyword evidence="3" id="KW-0433">Leucine-rich repeat</keyword>
<evidence type="ECO:0000256" key="3">
    <source>
        <dbReference type="ARBA" id="ARBA00022614"/>
    </source>
</evidence>
<evidence type="ECO:0000256" key="4">
    <source>
        <dbReference type="ARBA" id="ARBA00022679"/>
    </source>
</evidence>
<dbReference type="InterPro" id="IPR051824">
    <property type="entry name" value="LRR_Rcpt-Like_S/T_Kinase"/>
</dbReference>
<dbReference type="Pfam" id="PF13855">
    <property type="entry name" value="LRR_8"/>
    <property type="match status" value="1"/>
</dbReference>
<dbReference type="STRING" id="69332.A0A388LDI7"/>
<dbReference type="PROSITE" id="PS00108">
    <property type="entry name" value="PROTEIN_KINASE_ST"/>
    <property type="match status" value="1"/>
</dbReference>
<reference evidence="14 15" key="1">
    <citation type="journal article" date="2018" name="Cell">
        <title>The Chara Genome: Secondary Complexity and Implications for Plant Terrestrialization.</title>
        <authorList>
            <person name="Nishiyama T."/>
            <person name="Sakayama H."/>
            <person name="Vries J.D."/>
            <person name="Buschmann H."/>
            <person name="Saint-Marcoux D."/>
            <person name="Ullrich K.K."/>
            <person name="Haas F.B."/>
            <person name="Vanderstraeten L."/>
            <person name="Becker D."/>
            <person name="Lang D."/>
            <person name="Vosolsobe S."/>
            <person name="Rombauts S."/>
            <person name="Wilhelmsson P.K.I."/>
            <person name="Janitza P."/>
            <person name="Kern R."/>
            <person name="Heyl A."/>
            <person name="Rumpler F."/>
            <person name="Villalobos L.I.A.C."/>
            <person name="Clay J.M."/>
            <person name="Skokan R."/>
            <person name="Toyoda A."/>
            <person name="Suzuki Y."/>
            <person name="Kagoshima H."/>
            <person name="Schijlen E."/>
            <person name="Tajeshwar N."/>
            <person name="Catarino B."/>
            <person name="Hetherington A.J."/>
            <person name="Saltykova A."/>
            <person name="Bonnot C."/>
            <person name="Breuninger H."/>
            <person name="Symeonidi A."/>
            <person name="Radhakrishnan G.V."/>
            <person name="Van Nieuwerburgh F."/>
            <person name="Deforce D."/>
            <person name="Chang C."/>
            <person name="Karol K.G."/>
            <person name="Hedrich R."/>
            <person name="Ulvskov P."/>
            <person name="Glockner G."/>
            <person name="Delwiche C.F."/>
            <person name="Petrasek J."/>
            <person name="Van de Peer Y."/>
            <person name="Friml J."/>
            <person name="Beilby M."/>
            <person name="Dolan L."/>
            <person name="Kohara Y."/>
            <person name="Sugano S."/>
            <person name="Fujiyama A."/>
            <person name="Delaux P.-M."/>
            <person name="Quint M."/>
            <person name="TheiBen G."/>
            <person name="Hagemann M."/>
            <person name="Harholt J."/>
            <person name="Dunand C."/>
            <person name="Zachgo S."/>
            <person name="Langdale J."/>
            <person name="Maumus F."/>
            <person name="Straeten D.V.D."/>
            <person name="Gould S.B."/>
            <person name="Rensing S.A."/>
        </authorList>
    </citation>
    <scope>NUCLEOTIDE SEQUENCE [LARGE SCALE GENOMIC DNA]</scope>
    <source>
        <strain evidence="14 15">S276</strain>
    </source>
</reference>
<dbReference type="PROSITE" id="PS00107">
    <property type="entry name" value="PROTEIN_KINASE_ATP"/>
    <property type="match status" value="1"/>
</dbReference>
<dbReference type="Pfam" id="PF07714">
    <property type="entry name" value="PK_Tyr_Ser-Thr"/>
    <property type="match status" value="1"/>
</dbReference>
<dbReference type="Gene3D" id="3.80.10.10">
    <property type="entry name" value="Ribonuclease Inhibitor"/>
    <property type="match status" value="1"/>
</dbReference>
<evidence type="ECO:0000256" key="12">
    <source>
        <dbReference type="PROSITE-ProRule" id="PRU10141"/>
    </source>
</evidence>
<evidence type="ECO:0000256" key="1">
    <source>
        <dbReference type="ARBA" id="ARBA00012513"/>
    </source>
</evidence>
<evidence type="ECO:0000313" key="14">
    <source>
        <dbReference type="EMBL" id="GBG80365.1"/>
    </source>
</evidence>
<protein>
    <recommendedName>
        <fullName evidence="1">non-specific serine/threonine protein kinase</fullName>
        <ecNumber evidence="1">2.7.11.1</ecNumber>
    </recommendedName>
</protein>
<evidence type="ECO:0000256" key="9">
    <source>
        <dbReference type="ARBA" id="ARBA00023180"/>
    </source>
</evidence>
<dbReference type="CDD" id="cd14066">
    <property type="entry name" value="STKc_IRAK"/>
    <property type="match status" value="1"/>
</dbReference>
<evidence type="ECO:0000256" key="2">
    <source>
        <dbReference type="ARBA" id="ARBA00022527"/>
    </source>
</evidence>
<dbReference type="GO" id="GO:0005524">
    <property type="term" value="F:ATP binding"/>
    <property type="evidence" value="ECO:0007669"/>
    <property type="project" value="UniProtKB-UniRule"/>
</dbReference>
<sequence length="1199" mass="128371">MERGRGRGGYHRHCQLFPRSASAAPPLWLSVAMVCGMLLCEWYPERSGWWGMALAETTWMPIQGSVDQSAAIRINCGGRGFTDRRGRAWADDRGFEWCSAPSVAGTLPVGMSMKPDGPDDPDAIYRSFRVFDLSKGGTAGYRFLVESSTYYLVRVRFTLFYYDAGTAPSSLAAASAASNLSGGGGGVGDGRVISLPSFGVAIEGIEVVDVVVSEEQAAAAAAAAAAGNATWIPIEKEFVIYMQNRGLKILFLPVSTASAAPPAAALSALASSGEGGERSVAQVSAIEIVPIADPLVAAHMDFKEGFPSVLLRLEHRVNCGGEDVLDTGTGVFAWRGDRAVQFDPPTSEAVNFTTTLPPSSPSSSSLSVEDAGYLAQAVRSTGRIAAVSDDAAQGLRFVLNVEATNMRSLSGFCVHTYHDLAVGGSNNVSAADLSLVREGVQPESASWVRIDKMESTGVVEDFLTILTEYRLHRGGDNSSLFLQTRHCFANVYVEKKTIAALRVTFRSSEELGSITRRPMVNAIAVYSLFEKYNSSTLASAFQKVTLTFGLPFTYLDPCLDPQLYFVKCGFVQKEGMLAIRIFNLSNAGVQATIPPEIAAFGYLEELYIGWNKLFGPIPTAIGDKMQELTILDLRNNSLNGSIPPSLSHIPTLRFLFLDNNRLTGAIPRHFFEIDDLNFSYGGNTGLCNPYEDAECNDTSPLWPGGGEVGQASASGNLGGVEKSLPAAPSPQAQVSKPGVGWKVVVAIVAAVAVSTMGCCGVVLLLQRGNAFVRHTRHSRLGKRHDGPRFSPTRVGMSDALIRPGFGGDGAPAPQLVAAPLLPPRLPGAGGPRTAAAALSYQQFSEDELAVITMNYRFKIGKGGFGNVYKGFLQPGGGAVAVKVATMASSQNAEEFHKEISILSRLYHRHLVQLMGCCSDGGTRAIIYEFIVNGSLHDYLHGGGRGANVGEGNGESTAAAAAGDGDRPCRRPSLDWSHRLRILIGTARALDYIHTQVHPPIIHRDVKSSNILLDDDYEAKLTDFGISMEMASTDKTHVTAELVQGTSGYADPEYCTSGKVSERVDVYSFGVVLLEVIMGKEPRSKSMNMECDLVEKARKAISSVDEVVKLVDPRLSQCASSSTYKAETLLELVRLAVWCCHQSTKQRPSMSLVCHTLQDLFESEAGGLGGIGGETRTTRSGFAGKRVPMAILRGDILVPA</sequence>
<dbReference type="Gene3D" id="2.60.120.430">
    <property type="entry name" value="Galactose-binding lectin"/>
    <property type="match status" value="1"/>
</dbReference>
<evidence type="ECO:0000313" key="15">
    <source>
        <dbReference type="Proteomes" id="UP000265515"/>
    </source>
</evidence>
<comment type="catalytic activity">
    <reaction evidence="11">
        <text>L-seryl-[protein] + ATP = O-phospho-L-seryl-[protein] + ADP + H(+)</text>
        <dbReference type="Rhea" id="RHEA:17989"/>
        <dbReference type="Rhea" id="RHEA-COMP:9863"/>
        <dbReference type="Rhea" id="RHEA-COMP:11604"/>
        <dbReference type="ChEBI" id="CHEBI:15378"/>
        <dbReference type="ChEBI" id="CHEBI:29999"/>
        <dbReference type="ChEBI" id="CHEBI:30616"/>
        <dbReference type="ChEBI" id="CHEBI:83421"/>
        <dbReference type="ChEBI" id="CHEBI:456216"/>
        <dbReference type="EC" id="2.7.11.1"/>
    </reaction>
</comment>
<dbReference type="InterPro" id="IPR017441">
    <property type="entry name" value="Protein_kinase_ATP_BS"/>
</dbReference>
<dbReference type="OrthoDB" id="676979at2759"/>
<proteinExistence type="predicted"/>
<dbReference type="Gene3D" id="1.10.510.10">
    <property type="entry name" value="Transferase(Phosphotransferase) domain 1"/>
    <property type="match status" value="1"/>
</dbReference>
<dbReference type="InterPro" id="IPR001245">
    <property type="entry name" value="Ser-Thr/Tyr_kinase_cat_dom"/>
</dbReference>
<dbReference type="InterPro" id="IPR032675">
    <property type="entry name" value="LRR_dom_sf"/>
</dbReference>
<keyword evidence="4" id="KW-0808">Transferase</keyword>
<gene>
    <name evidence="14" type="ORF">CBR_g30733</name>
</gene>
<evidence type="ECO:0000256" key="10">
    <source>
        <dbReference type="ARBA" id="ARBA00047899"/>
    </source>
</evidence>
<evidence type="ECO:0000256" key="6">
    <source>
        <dbReference type="ARBA" id="ARBA00022741"/>
    </source>
</evidence>
<comment type="caution">
    <text evidence="14">The sequence shown here is derived from an EMBL/GenBank/DDBJ whole genome shotgun (WGS) entry which is preliminary data.</text>
</comment>
<dbReference type="SUPFAM" id="SSF52058">
    <property type="entry name" value="L domain-like"/>
    <property type="match status" value="1"/>
</dbReference>
<comment type="catalytic activity">
    <reaction evidence="10">
        <text>L-threonyl-[protein] + ATP = O-phospho-L-threonyl-[protein] + ADP + H(+)</text>
        <dbReference type="Rhea" id="RHEA:46608"/>
        <dbReference type="Rhea" id="RHEA-COMP:11060"/>
        <dbReference type="Rhea" id="RHEA-COMP:11605"/>
        <dbReference type="ChEBI" id="CHEBI:15378"/>
        <dbReference type="ChEBI" id="CHEBI:30013"/>
        <dbReference type="ChEBI" id="CHEBI:30616"/>
        <dbReference type="ChEBI" id="CHEBI:61977"/>
        <dbReference type="ChEBI" id="CHEBI:456216"/>
        <dbReference type="EC" id="2.7.11.1"/>
    </reaction>
</comment>
<dbReference type="PROSITE" id="PS50011">
    <property type="entry name" value="PROTEIN_KINASE_DOM"/>
    <property type="match status" value="1"/>
</dbReference>
<keyword evidence="5" id="KW-0677">Repeat</keyword>
<keyword evidence="9" id="KW-0325">Glycoprotein</keyword>
<dbReference type="FunFam" id="1.10.510.10:FF:000095">
    <property type="entry name" value="protein STRUBBELIG-RECEPTOR FAMILY 8"/>
    <property type="match status" value="1"/>
</dbReference>
<dbReference type="InterPro" id="IPR008271">
    <property type="entry name" value="Ser/Thr_kinase_AS"/>
</dbReference>
<dbReference type="EMBL" id="BFEA01000344">
    <property type="protein sequence ID" value="GBG80365.1"/>
    <property type="molecule type" value="Genomic_DNA"/>
</dbReference>
<keyword evidence="2" id="KW-0723">Serine/threonine-protein kinase</keyword>
<dbReference type="FunFam" id="3.80.10.10:FF:000041">
    <property type="entry name" value="LRR receptor-like serine/threonine-protein kinase ERECTA"/>
    <property type="match status" value="1"/>
</dbReference>
<dbReference type="PANTHER" id="PTHR48006">
    <property type="entry name" value="LEUCINE-RICH REPEAT-CONTAINING PROTEIN DDB_G0281931-RELATED"/>
    <property type="match status" value="1"/>
</dbReference>
<accession>A0A388LDI7</accession>
<dbReference type="InterPro" id="IPR001611">
    <property type="entry name" value="Leu-rich_rpt"/>
</dbReference>
<keyword evidence="7" id="KW-0418">Kinase</keyword>
<dbReference type="SUPFAM" id="SSF56112">
    <property type="entry name" value="Protein kinase-like (PK-like)"/>
    <property type="match status" value="1"/>
</dbReference>
<keyword evidence="15" id="KW-1185">Reference proteome</keyword>
<feature type="binding site" evidence="12">
    <location>
        <position position="882"/>
    </location>
    <ligand>
        <name>ATP</name>
        <dbReference type="ChEBI" id="CHEBI:30616"/>
    </ligand>
</feature>
<dbReference type="GO" id="GO:0004672">
    <property type="term" value="F:protein kinase activity"/>
    <property type="evidence" value="ECO:0007669"/>
    <property type="project" value="InterPro"/>
</dbReference>
<dbReference type="PANTHER" id="PTHR48006:SF102">
    <property type="entry name" value="LEUCINE-RICH REPEAT-CONTAINING PROTEIN DDB_G0281931-RELATED"/>
    <property type="match status" value="1"/>
</dbReference>
<dbReference type="EC" id="2.7.11.1" evidence="1"/>
<dbReference type="Proteomes" id="UP000265515">
    <property type="component" value="Unassembled WGS sequence"/>
</dbReference>
<dbReference type="SMART" id="SM00220">
    <property type="entry name" value="S_TKc"/>
    <property type="match status" value="1"/>
</dbReference>
<dbReference type="Gramene" id="GBG80365">
    <property type="protein sequence ID" value="GBG80365"/>
    <property type="gene ID" value="CBR_g30733"/>
</dbReference>
<evidence type="ECO:0000259" key="13">
    <source>
        <dbReference type="PROSITE" id="PS50011"/>
    </source>
</evidence>
<evidence type="ECO:0000256" key="5">
    <source>
        <dbReference type="ARBA" id="ARBA00022737"/>
    </source>
</evidence>
<feature type="domain" description="Protein kinase" evidence="13">
    <location>
        <begin position="853"/>
        <end position="1160"/>
    </location>
</feature>
<dbReference type="InterPro" id="IPR000719">
    <property type="entry name" value="Prot_kinase_dom"/>
</dbReference>
<dbReference type="AlphaFoldDB" id="A0A388LDI7"/>
<name>A0A388LDI7_CHABU</name>
<dbReference type="InterPro" id="IPR011009">
    <property type="entry name" value="Kinase-like_dom_sf"/>
</dbReference>
<evidence type="ECO:0000256" key="8">
    <source>
        <dbReference type="ARBA" id="ARBA00022840"/>
    </source>
</evidence>
<organism evidence="14 15">
    <name type="scientific">Chara braunii</name>
    <name type="common">Braun's stonewort</name>
    <dbReference type="NCBI Taxonomy" id="69332"/>
    <lineage>
        <taxon>Eukaryota</taxon>
        <taxon>Viridiplantae</taxon>
        <taxon>Streptophyta</taxon>
        <taxon>Charophyceae</taxon>
        <taxon>Charales</taxon>
        <taxon>Characeae</taxon>
        <taxon>Chara</taxon>
    </lineage>
</organism>
<evidence type="ECO:0000256" key="11">
    <source>
        <dbReference type="ARBA" id="ARBA00048679"/>
    </source>
</evidence>
<evidence type="ECO:0000256" key="7">
    <source>
        <dbReference type="ARBA" id="ARBA00022777"/>
    </source>
</evidence>